<dbReference type="PANTHER" id="PTHR10091">
    <property type="entry name" value="ALDOSE-1-EPIMERASE"/>
    <property type="match status" value="1"/>
</dbReference>
<feature type="active site" description="Proton donor" evidence="14">
    <location>
        <position position="177"/>
    </location>
</feature>
<dbReference type="NCBIfam" id="NF008277">
    <property type="entry name" value="PRK11055.1"/>
    <property type="match status" value="1"/>
</dbReference>
<keyword evidence="17" id="KW-1185">Reference proteome</keyword>
<dbReference type="SUPFAM" id="SSF74650">
    <property type="entry name" value="Galactose mutarotase-like"/>
    <property type="match status" value="1"/>
</dbReference>
<name>A0A7E5W734_TRINI</name>
<dbReference type="InterPro" id="IPR047215">
    <property type="entry name" value="Galactose_mutarotase-like"/>
</dbReference>
<evidence type="ECO:0000256" key="4">
    <source>
        <dbReference type="ARBA" id="ARBA00004947"/>
    </source>
</evidence>
<dbReference type="FunFam" id="2.70.98.10:FF:000003">
    <property type="entry name" value="Aldose 1-epimerase"/>
    <property type="match status" value="1"/>
</dbReference>
<comment type="pathway">
    <text evidence="4">Carbohydrate metabolism; galactose metabolism.</text>
</comment>
<dbReference type="GO" id="GO:0030246">
    <property type="term" value="F:carbohydrate binding"/>
    <property type="evidence" value="ECO:0007669"/>
    <property type="project" value="InterPro"/>
</dbReference>
<dbReference type="Proteomes" id="UP000322000">
    <property type="component" value="Chromosome 13"/>
</dbReference>
<organism evidence="17 18">
    <name type="scientific">Trichoplusia ni</name>
    <name type="common">Cabbage looper</name>
    <dbReference type="NCBI Taxonomy" id="7111"/>
    <lineage>
        <taxon>Eukaryota</taxon>
        <taxon>Metazoa</taxon>
        <taxon>Ecdysozoa</taxon>
        <taxon>Arthropoda</taxon>
        <taxon>Hexapoda</taxon>
        <taxon>Insecta</taxon>
        <taxon>Pterygota</taxon>
        <taxon>Neoptera</taxon>
        <taxon>Endopterygota</taxon>
        <taxon>Lepidoptera</taxon>
        <taxon>Glossata</taxon>
        <taxon>Ditrysia</taxon>
        <taxon>Noctuoidea</taxon>
        <taxon>Noctuidae</taxon>
        <taxon>Plusiinae</taxon>
        <taxon>Trichoplusia</taxon>
    </lineage>
</organism>
<dbReference type="CDD" id="cd09019">
    <property type="entry name" value="galactose_mutarotase_like"/>
    <property type="match status" value="1"/>
</dbReference>
<dbReference type="GO" id="GO:0004034">
    <property type="term" value="F:aldose 1-epimerase activity"/>
    <property type="evidence" value="ECO:0007669"/>
    <property type="project" value="UniProtKB-EC"/>
</dbReference>
<comment type="subcellular location">
    <subcellularLocation>
        <location evidence="3">Cytoplasm</location>
    </subcellularLocation>
</comment>
<accession>A0A7E5W734</accession>
<dbReference type="KEGG" id="tnl:113500021"/>
<comment type="function">
    <text evidence="12">Mutarotase that catalyzes the interconversion of beta-D-galactose and alpha-D-galactose during galactose metabolism. Beta-D-galactose is metabolized in the liver into glucose 1-phosphate, the primary metabolic fuel, by the action of four enzymes that constitute the Leloir pathway: GALM, GALK1 (galactokinase), GALT (galactose-1-phosphate uridylyltransferase) and GALE (UDP-galactose-4'-epimerase). Involved in the maintenance of the equilibrium between the beta- and alpha-anomers of galactose, therefore ensuring a sufficient supply of the alpha-anomer for GALK1. Also active on D-glucose although shows a preference for galactose over glucose.</text>
</comment>
<dbReference type="InterPro" id="IPR014718">
    <property type="entry name" value="GH-type_carb-bd"/>
</dbReference>
<dbReference type="RefSeq" id="XP_026736468.1">
    <property type="nucleotide sequence ID" value="XM_026880667.1"/>
</dbReference>
<evidence type="ECO:0000256" key="14">
    <source>
        <dbReference type="PIRSR" id="PIRSR005096-1"/>
    </source>
</evidence>
<dbReference type="UniPathway" id="UPA00242"/>
<evidence type="ECO:0000256" key="16">
    <source>
        <dbReference type="PIRSR" id="PIRSR005096-3"/>
    </source>
</evidence>
<evidence type="ECO:0000256" key="9">
    <source>
        <dbReference type="ARBA" id="ARBA00022553"/>
    </source>
</evidence>
<evidence type="ECO:0000256" key="12">
    <source>
        <dbReference type="ARBA" id="ARBA00045743"/>
    </source>
</evidence>
<dbReference type="GO" id="GO:0006006">
    <property type="term" value="P:glucose metabolic process"/>
    <property type="evidence" value="ECO:0007669"/>
    <property type="project" value="TreeGrafter"/>
</dbReference>
<dbReference type="GO" id="GO:0033499">
    <property type="term" value="P:galactose catabolic process via UDP-galactose, Leloir pathway"/>
    <property type="evidence" value="ECO:0007669"/>
    <property type="project" value="TreeGrafter"/>
</dbReference>
<dbReference type="InterPro" id="IPR011013">
    <property type="entry name" value="Gal_mutarotase_sf_dom"/>
</dbReference>
<keyword evidence="9" id="KW-0597">Phosphoprotein</keyword>
<comment type="pathway">
    <text evidence="5 13">Carbohydrate metabolism; hexose metabolism.</text>
</comment>
<comment type="catalytic activity">
    <reaction evidence="2">
        <text>alpha-D-galactose = beta-D-galactose</text>
        <dbReference type="Rhea" id="RHEA:28675"/>
        <dbReference type="ChEBI" id="CHEBI:27667"/>
        <dbReference type="ChEBI" id="CHEBI:28061"/>
        <dbReference type="EC" id="5.1.3.3"/>
    </reaction>
    <physiologicalReaction direction="right-to-left" evidence="2">
        <dbReference type="Rhea" id="RHEA:28677"/>
    </physiologicalReaction>
</comment>
<sequence>MVSLTVEDFGVHNEKKVQKFTWHAEGGMTVSVISYGAIIQSIKVPDCFGVTKDVVLGFDDLDGYVNRNTPYLGATVGRCANRIGNASFEIDGKTYPLAKNSGKHHLHGGLIGFDKVVWDATVSEAKVTLSYYSKDMEEGYPGDLVTSVVYELKNDHTFHVEFIATTSKKTVVNLTNHSYFNLAGHDTGAQEMYKHRVVINADRITKTDSDSIPTGAFTDVEGTPFDFRLEKQVGEGIVSGKNLFDDNYCVNTSGTEVLSFVAKALHPDSGRYMEVHSDQPGVQFYTGNSLPSPKENAIVGKSGVGYRRHGALCFETQKFPDAVHHTNFPSAILTPGEVYKHRVVYKFGVNRNNKFGGPTVISA</sequence>
<comment type="subunit">
    <text evidence="7">Monomer.</text>
</comment>
<evidence type="ECO:0000256" key="6">
    <source>
        <dbReference type="ARBA" id="ARBA00006206"/>
    </source>
</evidence>
<evidence type="ECO:0000313" key="18">
    <source>
        <dbReference type="RefSeq" id="XP_026736468.1"/>
    </source>
</evidence>
<keyword evidence="10 13" id="KW-0413">Isomerase</keyword>
<evidence type="ECO:0000256" key="7">
    <source>
        <dbReference type="ARBA" id="ARBA00011245"/>
    </source>
</evidence>
<evidence type="ECO:0000256" key="11">
    <source>
        <dbReference type="ARBA" id="ARBA00023277"/>
    </source>
</evidence>
<evidence type="ECO:0000313" key="17">
    <source>
        <dbReference type="Proteomes" id="UP000322000"/>
    </source>
</evidence>
<dbReference type="PROSITE" id="PS00545">
    <property type="entry name" value="ALDOSE_1_EPIMERASE"/>
    <property type="match status" value="1"/>
</dbReference>
<dbReference type="InterPro" id="IPR015443">
    <property type="entry name" value="Aldose_1-epimerase"/>
</dbReference>
<evidence type="ECO:0000256" key="1">
    <source>
        <dbReference type="ARBA" id="ARBA00001614"/>
    </source>
</evidence>
<dbReference type="PIRSF" id="PIRSF005096">
    <property type="entry name" value="GALM"/>
    <property type="match status" value="1"/>
</dbReference>
<dbReference type="AlphaFoldDB" id="A0A7E5W734"/>
<evidence type="ECO:0000256" key="3">
    <source>
        <dbReference type="ARBA" id="ARBA00004496"/>
    </source>
</evidence>
<feature type="active site" description="Proton acceptor" evidence="14">
    <location>
        <position position="315"/>
    </location>
</feature>
<feature type="binding site" evidence="15">
    <location>
        <position position="245"/>
    </location>
    <ligand>
        <name>beta-D-galactose</name>
        <dbReference type="ChEBI" id="CHEBI:27667"/>
    </ligand>
</feature>
<dbReference type="EC" id="5.1.3.3" evidence="13"/>
<dbReference type="GO" id="GO:0005737">
    <property type="term" value="C:cytoplasm"/>
    <property type="evidence" value="ECO:0007669"/>
    <property type="project" value="UniProtKB-SubCell"/>
</dbReference>
<evidence type="ECO:0000256" key="2">
    <source>
        <dbReference type="ARBA" id="ARBA00001712"/>
    </source>
</evidence>
<dbReference type="Gene3D" id="2.70.98.10">
    <property type="match status" value="1"/>
</dbReference>
<dbReference type="GeneID" id="113500021"/>
<evidence type="ECO:0000256" key="8">
    <source>
        <dbReference type="ARBA" id="ARBA00022490"/>
    </source>
</evidence>
<evidence type="ECO:0000256" key="5">
    <source>
        <dbReference type="ARBA" id="ARBA00005028"/>
    </source>
</evidence>
<evidence type="ECO:0000256" key="15">
    <source>
        <dbReference type="PIRSR" id="PIRSR005096-2"/>
    </source>
</evidence>
<dbReference type="FunCoup" id="A0A7E5W734">
    <property type="interactions" value="268"/>
</dbReference>
<protein>
    <recommendedName>
        <fullName evidence="13">Aldose 1-epimerase</fullName>
        <ecNumber evidence="13">5.1.3.3</ecNumber>
    </recommendedName>
</protein>
<proteinExistence type="inferred from homology"/>
<dbReference type="PANTHER" id="PTHR10091:SF0">
    <property type="entry name" value="GALACTOSE MUTAROTASE"/>
    <property type="match status" value="1"/>
</dbReference>
<comment type="similarity">
    <text evidence="6 13">Belongs to the aldose epimerase family.</text>
</comment>
<feature type="binding site" evidence="16">
    <location>
        <begin position="81"/>
        <end position="82"/>
    </location>
    <ligand>
        <name>beta-D-galactose</name>
        <dbReference type="ChEBI" id="CHEBI:27667"/>
    </ligand>
</feature>
<dbReference type="InterPro" id="IPR018052">
    <property type="entry name" value="Ald1_epimerase_CS"/>
</dbReference>
<dbReference type="InterPro" id="IPR008183">
    <property type="entry name" value="Aldose_1/G6P_1-epimerase"/>
</dbReference>
<keyword evidence="11 13" id="KW-0119">Carbohydrate metabolism</keyword>
<dbReference type="Pfam" id="PF01263">
    <property type="entry name" value="Aldose_epim"/>
    <property type="match status" value="1"/>
</dbReference>
<dbReference type="InParanoid" id="A0A7E5W734"/>
<evidence type="ECO:0000256" key="10">
    <source>
        <dbReference type="ARBA" id="ARBA00023235"/>
    </source>
</evidence>
<evidence type="ECO:0000256" key="13">
    <source>
        <dbReference type="PIRNR" id="PIRNR005096"/>
    </source>
</evidence>
<dbReference type="OrthoDB" id="274691at2759"/>
<reference evidence="18" key="1">
    <citation type="submission" date="2025-08" db="UniProtKB">
        <authorList>
            <consortium name="RefSeq"/>
        </authorList>
    </citation>
    <scope>IDENTIFICATION</scope>
</reference>
<keyword evidence="8" id="KW-0963">Cytoplasm</keyword>
<gene>
    <name evidence="18" type="primary">LOC113500021</name>
</gene>
<comment type="catalytic activity">
    <reaction evidence="1 13">
        <text>alpha-D-glucose = beta-D-glucose</text>
        <dbReference type="Rhea" id="RHEA:10264"/>
        <dbReference type="ChEBI" id="CHEBI:15903"/>
        <dbReference type="ChEBI" id="CHEBI:17925"/>
        <dbReference type="EC" id="5.1.3.3"/>
    </reaction>
</comment>
<dbReference type="UniPathway" id="UPA00214"/>
<feature type="binding site" evidence="16">
    <location>
        <begin position="177"/>
        <end position="179"/>
    </location>
    <ligand>
        <name>beta-D-galactose</name>
        <dbReference type="ChEBI" id="CHEBI:27667"/>
    </ligand>
</feature>